<keyword evidence="4" id="KW-1185">Reference proteome</keyword>
<dbReference type="InterPro" id="IPR024576">
    <property type="entry name" value="rRNA_MeTfrase_Spb1_DUF3381"/>
</dbReference>
<evidence type="ECO:0000256" key="1">
    <source>
        <dbReference type="SAM" id="MobiDB-lite"/>
    </source>
</evidence>
<feature type="non-terminal residue" evidence="3">
    <location>
        <position position="211"/>
    </location>
</feature>
<comment type="caution">
    <text evidence="3">The sequence shown here is derived from an EMBL/GenBank/DDBJ whole genome shotgun (WGS) entry which is preliminary data.</text>
</comment>
<protein>
    <recommendedName>
        <fullName evidence="2">DUF3381 domain-containing protein</fullName>
    </recommendedName>
</protein>
<gene>
    <name evidence="3" type="ORF">PCOR1329_LOCUS7113</name>
</gene>
<feature type="domain" description="DUF3381" evidence="2">
    <location>
        <begin position="46"/>
        <end position="149"/>
    </location>
</feature>
<evidence type="ECO:0000313" key="3">
    <source>
        <dbReference type="EMBL" id="CAK0798340.1"/>
    </source>
</evidence>
<feature type="compositionally biased region" description="Low complexity" evidence="1">
    <location>
        <begin position="156"/>
        <end position="168"/>
    </location>
</feature>
<proteinExistence type="predicted"/>
<accession>A0ABN9Q1X4</accession>
<reference evidence="3" key="1">
    <citation type="submission" date="2023-10" db="EMBL/GenBank/DDBJ databases">
        <authorList>
            <person name="Chen Y."/>
            <person name="Shah S."/>
            <person name="Dougan E. K."/>
            <person name="Thang M."/>
            <person name="Chan C."/>
        </authorList>
    </citation>
    <scope>NUCLEOTIDE SEQUENCE [LARGE SCALE GENOMIC DNA]</scope>
</reference>
<name>A0ABN9Q1X4_9DINO</name>
<dbReference type="EMBL" id="CAUYUJ010001922">
    <property type="protein sequence ID" value="CAK0798340.1"/>
    <property type="molecule type" value="Genomic_DNA"/>
</dbReference>
<feature type="region of interest" description="Disordered" evidence="1">
    <location>
        <begin position="137"/>
        <end position="168"/>
    </location>
</feature>
<dbReference type="Proteomes" id="UP001189429">
    <property type="component" value="Unassembled WGS sequence"/>
</dbReference>
<sequence length="211" mass="22169">MCIGFKAGKIEPKFFDPKWVFMETVEQPEDKEKKSTAATLTEHFKNAKKKHRSGYEEGALNQVVAAHDFVASASPAEVLITSHRINLDATGSEELAAHPTTTSDIREFCQDLKVCGKAELSALLKWRMKIVRERERAQRAEQKAKDKQALAVRSSGAPAAAGGPAPAEAAASAPCKAAAAAAAAGQAAAAEAAGALQGDVDDAISALLDEG</sequence>
<dbReference type="Pfam" id="PF11861">
    <property type="entry name" value="DUF3381"/>
    <property type="match status" value="1"/>
</dbReference>
<evidence type="ECO:0000313" key="4">
    <source>
        <dbReference type="Proteomes" id="UP001189429"/>
    </source>
</evidence>
<evidence type="ECO:0000259" key="2">
    <source>
        <dbReference type="Pfam" id="PF11861"/>
    </source>
</evidence>
<feature type="compositionally biased region" description="Basic and acidic residues" evidence="1">
    <location>
        <begin position="137"/>
        <end position="148"/>
    </location>
</feature>
<organism evidence="3 4">
    <name type="scientific">Prorocentrum cordatum</name>
    <dbReference type="NCBI Taxonomy" id="2364126"/>
    <lineage>
        <taxon>Eukaryota</taxon>
        <taxon>Sar</taxon>
        <taxon>Alveolata</taxon>
        <taxon>Dinophyceae</taxon>
        <taxon>Prorocentrales</taxon>
        <taxon>Prorocentraceae</taxon>
        <taxon>Prorocentrum</taxon>
    </lineage>
</organism>